<comment type="caution">
    <text evidence="2">The sequence shown here is derived from an EMBL/GenBank/DDBJ whole genome shotgun (WGS) entry which is preliminary data.</text>
</comment>
<organism evidence="2 3">
    <name type="scientific">Microbacterium saperdae</name>
    <dbReference type="NCBI Taxonomy" id="69368"/>
    <lineage>
        <taxon>Bacteria</taxon>
        <taxon>Bacillati</taxon>
        <taxon>Actinomycetota</taxon>
        <taxon>Actinomycetes</taxon>
        <taxon>Micrococcales</taxon>
        <taxon>Microbacteriaceae</taxon>
        <taxon>Microbacterium</taxon>
    </lineage>
</organism>
<accession>A0A543BN22</accession>
<protein>
    <submittedName>
        <fullName evidence="2">Uncharacterized protein</fullName>
    </submittedName>
</protein>
<evidence type="ECO:0000313" key="3">
    <source>
        <dbReference type="Proteomes" id="UP000317209"/>
    </source>
</evidence>
<proteinExistence type="predicted"/>
<dbReference type="OrthoDB" id="3267809at2"/>
<dbReference type="Proteomes" id="UP000317209">
    <property type="component" value="Unassembled WGS sequence"/>
</dbReference>
<feature type="transmembrane region" description="Helical" evidence="1">
    <location>
        <begin position="88"/>
        <end position="111"/>
    </location>
</feature>
<reference evidence="2 3" key="1">
    <citation type="submission" date="2019-06" db="EMBL/GenBank/DDBJ databases">
        <title>Sequencing the genomes of 1000 actinobacteria strains.</title>
        <authorList>
            <person name="Klenk H.-P."/>
        </authorList>
    </citation>
    <scope>NUCLEOTIDE SEQUENCE [LARGE SCALE GENOMIC DNA]</scope>
    <source>
        <strain evidence="2 3">DSM 20169</strain>
    </source>
</reference>
<keyword evidence="3" id="KW-1185">Reference proteome</keyword>
<feature type="transmembrane region" description="Helical" evidence="1">
    <location>
        <begin position="47"/>
        <end position="67"/>
    </location>
</feature>
<dbReference type="RefSeq" id="WP_141872100.1">
    <property type="nucleotide sequence ID" value="NZ_VFOX01000001.1"/>
</dbReference>
<feature type="transmembrane region" description="Helical" evidence="1">
    <location>
        <begin position="12"/>
        <end position="35"/>
    </location>
</feature>
<dbReference type="EMBL" id="VFOX01000001">
    <property type="protein sequence ID" value="TQL86224.1"/>
    <property type="molecule type" value="Genomic_DNA"/>
</dbReference>
<feature type="transmembrane region" description="Helical" evidence="1">
    <location>
        <begin position="131"/>
        <end position="162"/>
    </location>
</feature>
<keyword evidence="1" id="KW-1133">Transmembrane helix</keyword>
<name>A0A543BN22_9MICO</name>
<feature type="transmembrane region" description="Helical" evidence="1">
    <location>
        <begin position="169"/>
        <end position="192"/>
    </location>
</feature>
<keyword evidence="1" id="KW-0472">Membrane</keyword>
<evidence type="ECO:0000313" key="2">
    <source>
        <dbReference type="EMBL" id="TQL86224.1"/>
    </source>
</evidence>
<dbReference type="AlphaFoldDB" id="A0A543BN22"/>
<evidence type="ECO:0000256" key="1">
    <source>
        <dbReference type="SAM" id="Phobius"/>
    </source>
</evidence>
<gene>
    <name evidence="2" type="ORF">FB560_1874</name>
</gene>
<sequence length="208" mass="21481">MTQSAVLAQFRRVGPALLSAPVLVGALVAIAGAATANTWTVAQAATLLGWLTQVFTITVGVTAAVALTGDPLVELHESTPISFRAVQLLRAGIVAIVAVVGGLVMFVPLHLLGAWPRDTGWSSGLVPAGAALFIVAVALAAAAFSGTVSTVTISVVAGWIFLSLLWDPYILHLLVQRGIPLAAAAVMTWMAWRRLGNTEKNIAKVAVA</sequence>
<keyword evidence="1" id="KW-0812">Transmembrane</keyword>